<name>A0A5J4YRT6_PORPP</name>
<dbReference type="InterPro" id="IPR045103">
    <property type="entry name" value="RNF5/RNF185-like"/>
</dbReference>
<proteinExistence type="predicted"/>
<dbReference type="GO" id="GO:0008270">
    <property type="term" value="F:zinc ion binding"/>
    <property type="evidence" value="ECO:0007669"/>
    <property type="project" value="UniProtKB-KW"/>
</dbReference>
<dbReference type="EMBL" id="VRMN01000005">
    <property type="protein sequence ID" value="KAA8493995.1"/>
    <property type="molecule type" value="Genomic_DNA"/>
</dbReference>
<dbReference type="GO" id="GO:0005783">
    <property type="term" value="C:endoplasmic reticulum"/>
    <property type="evidence" value="ECO:0007669"/>
    <property type="project" value="InterPro"/>
</dbReference>
<dbReference type="AlphaFoldDB" id="A0A5J4YRT6"/>
<keyword evidence="5" id="KW-0808">Transferase</keyword>
<feature type="compositionally biased region" description="Polar residues" evidence="12">
    <location>
        <begin position="31"/>
        <end position="43"/>
    </location>
</feature>
<sequence>MDDELDGALGSSLRRRAGSFPSDSHFGGAHSRQSGAQGVSPGSATHDVQPGENCEPSDVIDVSERKWDDGLGSASVEAGSAGDAPAETASPFECNICFDLPRDPVVTQCGHLYCWPCLFRWMNVGPSSGAARHPTAPTLCPVCKSVVQKSTVIPIYGRNSSENKDPRESPVEDVPPRPLGQRSEAPQVEARPAGINFPPYFGVPNGRFSAHENAYGSFSFTAFGLFPQIFGFYMNYPPGGAGMNVNHQPGPGPSIGSVRPNHRDARHPGQSHGPALTPEQQSQEFLSRILLISALFVIFFLLFC</sequence>
<evidence type="ECO:0000256" key="8">
    <source>
        <dbReference type="ARBA" id="ARBA00022786"/>
    </source>
</evidence>
<evidence type="ECO:0000256" key="11">
    <source>
        <dbReference type="PROSITE-ProRule" id="PRU00175"/>
    </source>
</evidence>
<dbReference type="Proteomes" id="UP000324585">
    <property type="component" value="Unassembled WGS sequence"/>
</dbReference>
<comment type="caution">
    <text evidence="15">The sequence shown here is derived from an EMBL/GenBank/DDBJ whole genome shotgun (WGS) entry which is preliminary data.</text>
</comment>
<accession>A0A5J4YRT6</accession>
<evidence type="ECO:0000256" key="3">
    <source>
        <dbReference type="ARBA" id="ARBA00004906"/>
    </source>
</evidence>
<evidence type="ECO:0000256" key="2">
    <source>
        <dbReference type="ARBA" id="ARBA00004308"/>
    </source>
</evidence>
<evidence type="ECO:0000313" key="16">
    <source>
        <dbReference type="Proteomes" id="UP000324585"/>
    </source>
</evidence>
<dbReference type="Pfam" id="PF00097">
    <property type="entry name" value="zf-C3HC4"/>
    <property type="match status" value="1"/>
</dbReference>
<dbReference type="Gene3D" id="3.30.40.10">
    <property type="entry name" value="Zinc/RING finger domain, C3HC4 (zinc finger)"/>
    <property type="match status" value="1"/>
</dbReference>
<keyword evidence="6" id="KW-0479">Metal-binding</keyword>
<keyword evidence="13" id="KW-1133">Transmembrane helix</keyword>
<dbReference type="PANTHER" id="PTHR12313">
    <property type="entry name" value="E3 UBIQUITIN-PROTEIN LIGASE RNF5-RELATED"/>
    <property type="match status" value="1"/>
</dbReference>
<comment type="pathway">
    <text evidence="3">Protein modification; protein ubiquitination.</text>
</comment>
<dbReference type="InterPro" id="IPR001841">
    <property type="entry name" value="Znf_RING"/>
</dbReference>
<gene>
    <name evidence="15" type="ORF">FVE85_3970</name>
</gene>
<dbReference type="PROSITE" id="PS50089">
    <property type="entry name" value="ZF_RING_2"/>
    <property type="match status" value="1"/>
</dbReference>
<comment type="subcellular location">
    <subcellularLocation>
        <location evidence="2">Endomembrane system</location>
    </subcellularLocation>
</comment>
<feature type="compositionally biased region" description="Basic and acidic residues" evidence="12">
    <location>
        <begin position="161"/>
        <end position="170"/>
    </location>
</feature>
<feature type="region of interest" description="Disordered" evidence="12">
    <location>
        <begin position="156"/>
        <end position="188"/>
    </location>
</feature>
<dbReference type="PROSITE" id="PS00518">
    <property type="entry name" value="ZF_RING_1"/>
    <property type="match status" value="1"/>
</dbReference>
<dbReference type="SUPFAM" id="SSF57850">
    <property type="entry name" value="RING/U-box"/>
    <property type="match status" value="1"/>
</dbReference>
<keyword evidence="16" id="KW-1185">Reference proteome</keyword>
<feature type="domain" description="RING-type" evidence="14">
    <location>
        <begin position="94"/>
        <end position="144"/>
    </location>
</feature>
<organism evidence="15 16">
    <name type="scientific">Porphyridium purpureum</name>
    <name type="common">Red alga</name>
    <name type="synonym">Porphyridium cruentum</name>
    <dbReference type="NCBI Taxonomy" id="35688"/>
    <lineage>
        <taxon>Eukaryota</taxon>
        <taxon>Rhodophyta</taxon>
        <taxon>Bangiophyceae</taxon>
        <taxon>Porphyridiales</taxon>
        <taxon>Porphyridiaceae</taxon>
        <taxon>Porphyridium</taxon>
    </lineage>
</organism>
<keyword evidence="10 13" id="KW-0472">Membrane</keyword>
<dbReference type="InterPro" id="IPR013083">
    <property type="entry name" value="Znf_RING/FYVE/PHD"/>
</dbReference>
<keyword evidence="8" id="KW-0833">Ubl conjugation pathway</keyword>
<keyword evidence="9" id="KW-0862">Zinc</keyword>
<evidence type="ECO:0000256" key="1">
    <source>
        <dbReference type="ARBA" id="ARBA00000900"/>
    </source>
</evidence>
<evidence type="ECO:0000256" key="12">
    <source>
        <dbReference type="SAM" id="MobiDB-lite"/>
    </source>
</evidence>
<comment type="catalytic activity">
    <reaction evidence="1">
        <text>S-ubiquitinyl-[E2 ubiquitin-conjugating enzyme]-L-cysteine + [acceptor protein]-L-lysine = [E2 ubiquitin-conjugating enzyme]-L-cysteine + N(6)-ubiquitinyl-[acceptor protein]-L-lysine.</text>
        <dbReference type="EC" id="2.3.2.27"/>
    </reaction>
</comment>
<keyword evidence="13" id="KW-0812">Transmembrane</keyword>
<dbReference type="CDD" id="cd16534">
    <property type="entry name" value="RING-HC_RNF5-like"/>
    <property type="match status" value="1"/>
</dbReference>
<dbReference type="SMART" id="SM00184">
    <property type="entry name" value="RING"/>
    <property type="match status" value="1"/>
</dbReference>
<feature type="region of interest" description="Disordered" evidence="12">
    <location>
        <begin position="246"/>
        <end position="279"/>
    </location>
</feature>
<evidence type="ECO:0000256" key="10">
    <source>
        <dbReference type="ARBA" id="ARBA00023136"/>
    </source>
</evidence>
<dbReference type="GO" id="GO:0061630">
    <property type="term" value="F:ubiquitin protein ligase activity"/>
    <property type="evidence" value="ECO:0007669"/>
    <property type="project" value="UniProtKB-EC"/>
</dbReference>
<dbReference type="GO" id="GO:0006511">
    <property type="term" value="P:ubiquitin-dependent protein catabolic process"/>
    <property type="evidence" value="ECO:0007669"/>
    <property type="project" value="InterPro"/>
</dbReference>
<dbReference type="InterPro" id="IPR018957">
    <property type="entry name" value="Znf_C3HC4_RING-type"/>
</dbReference>
<evidence type="ECO:0000259" key="14">
    <source>
        <dbReference type="PROSITE" id="PS50089"/>
    </source>
</evidence>
<feature type="region of interest" description="Disordered" evidence="12">
    <location>
        <begin position="1"/>
        <end position="57"/>
    </location>
</feature>
<dbReference type="InterPro" id="IPR017907">
    <property type="entry name" value="Znf_RING_CS"/>
</dbReference>
<keyword evidence="7 11" id="KW-0863">Zinc-finger</keyword>
<evidence type="ECO:0000256" key="9">
    <source>
        <dbReference type="ARBA" id="ARBA00022833"/>
    </source>
</evidence>
<evidence type="ECO:0000256" key="6">
    <source>
        <dbReference type="ARBA" id="ARBA00022723"/>
    </source>
</evidence>
<feature type="transmembrane region" description="Helical" evidence="13">
    <location>
        <begin position="285"/>
        <end position="303"/>
    </location>
</feature>
<dbReference type="OMA" id="GLNIPHR"/>
<reference evidence="16" key="1">
    <citation type="journal article" date="2019" name="Nat. Commun.">
        <title>Expansion of phycobilisome linker gene families in mesophilic red algae.</title>
        <authorList>
            <person name="Lee J."/>
            <person name="Kim D."/>
            <person name="Bhattacharya D."/>
            <person name="Yoon H.S."/>
        </authorList>
    </citation>
    <scope>NUCLEOTIDE SEQUENCE [LARGE SCALE GENOMIC DNA]</scope>
    <source>
        <strain evidence="16">CCMP 1328</strain>
    </source>
</reference>
<evidence type="ECO:0000256" key="13">
    <source>
        <dbReference type="SAM" id="Phobius"/>
    </source>
</evidence>
<evidence type="ECO:0000256" key="5">
    <source>
        <dbReference type="ARBA" id="ARBA00022679"/>
    </source>
</evidence>
<evidence type="ECO:0000256" key="7">
    <source>
        <dbReference type="ARBA" id="ARBA00022771"/>
    </source>
</evidence>
<dbReference type="EC" id="2.3.2.27" evidence="4"/>
<dbReference type="OrthoDB" id="302966at2759"/>
<evidence type="ECO:0000313" key="15">
    <source>
        <dbReference type="EMBL" id="KAA8493995.1"/>
    </source>
</evidence>
<evidence type="ECO:0000256" key="4">
    <source>
        <dbReference type="ARBA" id="ARBA00012483"/>
    </source>
</evidence>
<dbReference type="UniPathway" id="UPA00143"/>
<dbReference type="GO" id="GO:0016567">
    <property type="term" value="P:protein ubiquitination"/>
    <property type="evidence" value="ECO:0007669"/>
    <property type="project" value="UniProtKB-UniPathway"/>
</dbReference>
<protein>
    <recommendedName>
        <fullName evidence="4">RING-type E3 ubiquitin transferase</fullName>
        <ecNumber evidence="4">2.3.2.27</ecNumber>
    </recommendedName>
</protein>